<comment type="caution">
    <text evidence="3">The sequence shown here is derived from an EMBL/GenBank/DDBJ whole genome shotgun (WGS) entry which is preliminary data.</text>
</comment>
<dbReference type="PANTHER" id="PTHR23322:SF6">
    <property type="entry name" value="UBX DOMAIN-CONTAINING PROTEIN 7"/>
    <property type="match status" value="1"/>
</dbReference>
<dbReference type="InterPro" id="IPR006577">
    <property type="entry name" value="UAS"/>
</dbReference>
<reference evidence="3" key="1">
    <citation type="submission" date="2023-06" db="EMBL/GenBank/DDBJ databases">
        <title>Genome-scale phylogeny and comparative genomics of the fungal order Sordariales.</title>
        <authorList>
            <consortium name="Lawrence Berkeley National Laboratory"/>
            <person name="Hensen N."/>
            <person name="Bonometti L."/>
            <person name="Westerberg I."/>
            <person name="Brannstrom I.O."/>
            <person name="Guillou S."/>
            <person name="Cros-Aarteil S."/>
            <person name="Calhoun S."/>
            <person name="Haridas S."/>
            <person name="Kuo A."/>
            <person name="Mondo S."/>
            <person name="Pangilinan J."/>
            <person name="Riley R."/>
            <person name="Labutti K."/>
            <person name="Andreopoulos B."/>
            <person name="Lipzen A."/>
            <person name="Chen C."/>
            <person name="Yanf M."/>
            <person name="Daum C."/>
            <person name="Ng V."/>
            <person name="Clum A."/>
            <person name="Steindorff A."/>
            <person name="Ohm R."/>
            <person name="Martin F."/>
            <person name="Silar P."/>
            <person name="Natvig D."/>
            <person name="Lalanne C."/>
            <person name="Gautier V."/>
            <person name="Ament-Velasquez S.L."/>
            <person name="Kruys A."/>
            <person name="Hutchinson M.I."/>
            <person name="Powell A.J."/>
            <person name="Barry K."/>
            <person name="Miller A.N."/>
            <person name="Grigoriev I.V."/>
            <person name="Debuchy R."/>
            <person name="Gladieux P."/>
            <person name="Thoren M.H."/>
            <person name="Johannesson H."/>
        </authorList>
    </citation>
    <scope>NUCLEOTIDE SEQUENCE</scope>
    <source>
        <strain evidence="3">8032-3</strain>
    </source>
</reference>
<protein>
    <submittedName>
        <fullName evidence="3">UBX domain-containing protein 5</fullName>
    </submittedName>
</protein>
<dbReference type="CDD" id="cd01767">
    <property type="entry name" value="UBX"/>
    <property type="match status" value="1"/>
</dbReference>
<gene>
    <name evidence="3" type="ORF">QBC33DRAFT_311167</name>
</gene>
<feature type="region of interest" description="Disordered" evidence="1">
    <location>
        <begin position="209"/>
        <end position="236"/>
    </location>
</feature>
<sequence>MDDVLANFVGITGASEDAAHQVLEMCAGDLGQAIQLWFSDEELQRNLSNPASASAAGAAPSGSSRSPPAVPHATRPTVGREDASGVIHIDSDDDGDDQDVPVLGGSSSSAMDIDASAESAAAVAQTAQEEEDAAMAKRLQEELYQGQDVDEEGIRAPMARTTETLVAPSGDWGVGEDMDDVNAAIQEQLRRRHQGPLGRSRNPFAQSIWEDPSTIQPPAPGPVGGPASGSGQSSRAQRLAELFRPPYELMSHFPWDHARDEGKQEKKWILVNLQDVTNFNCQALNRDIWKDDAIQQLVKENFIFLQYSKDDPRAAQYITFYLPNRTHENQDNYPHVSIVDPRTGEQVKVWTGLPFPTALDFHAELAEFLDRYSLEAHSKNPVVKAKRPERPVDVDRMTEEEMLQMAMQNSLESSGGSGSGSSSKPSVYDPDALTKSVGDLSGDKGKGRAEPESPAPVPGESSTTQQQQQQSAFSRIPSDRPHAEPETNDPATTTRIQFRHPTGRVIRRFGLDDTVSRVYEWLKAAPLEGREGVEFELKVMPQGRDLIQDLDKTIAEAGLKQGTVMIEFIEE</sequence>
<dbReference type="GeneID" id="85306674"/>
<dbReference type="Gene3D" id="1.10.8.10">
    <property type="entry name" value="DNA helicase RuvA subunit, C-terminal domain"/>
    <property type="match status" value="1"/>
</dbReference>
<dbReference type="Gene3D" id="6.10.300.40">
    <property type="match status" value="1"/>
</dbReference>
<feature type="compositionally biased region" description="Low complexity" evidence="1">
    <location>
        <begin position="461"/>
        <end position="471"/>
    </location>
</feature>
<dbReference type="Gene3D" id="3.40.30.10">
    <property type="entry name" value="Glutaredoxin"/>
    <property type="match status" value="1"/>
</dbReference>
<evidence type="ECO:0000313" key="4">
    <source>
        <dbReference type="Proteomes" id="UP001244011"/>
    </source>
</evidence>
<evidence type="ECO:0000256" key="1">
    <source>
        <dbReference type="SAM" id="MobiDB-lite"/>
    </source>
</evidence>
<accession>A0AAJ0C4N6</accession>
<dbReference type="InterPro" id="IPR029071">
    <property type="entry name" value="Ubiquitin-like_domsf"/>
</dbReference>
<dbReference type="Gene3D" id="3.10.20.90">
    <property type="entry name" value="Phosphatidylinositol 3-kinase Catalytic Subunit, Chain A, domain 1"/>
    <property type="match status" value="1"/>
</dbReference>
<proteinExistence type="predicted"/>
<dbReference type="InterPro" id="IPR036249">
    <property type="entry name" value="Thioredoxin-like_sf"/>
</dbReference>
<evidence type="ECO:0000259" key="2">
    <source>
        <dbReference type="PROSITE" id="PS50033"/>
    </source>
</evidence>
<dbReference type="InterPro" id="IPR001012">
    <property type="entry name" value="UBX_dom"/>
</dbReference>
<dbReference type="CDD" id="cd02958">
    <property type="entry name" value="UAS"/>
    <property type="match status" value="1"/>
</dbReference>
<dbReference type="EMBL" id="MU839001">
    <property type="protein sequence ID" value="KAK1770079.1"/>
    <property type="molecule type" value="Genomic_DNA"/>
</dbReference>
<dbReference type="RefSeq" id="XP_060286292.1">
    <property type="nucleotide sequence ID" value="XM_060423487.1"/>
</dbReference>
<dbReference type="SMART" id="SM00166">
    <property type="entry name" value="UBX"/>
    <property type="match status" value="1"/>
</dbReference>
<dbReference type="GO" id="GO:0043161">
    <property type="term" value="P:proteasome-mediated ubiquitin-dependent protein catabolic process"/>
    <property type="evidence" value="ECO:0007669"/>
    <property type="project" value="TreeGrafter"/>
</dbReference>
<evidence type="ECO:0000313" key="3">
    <source>
        <dbReference type="EMBL" id="KAK1770079.1"/>
    </source>
</evidence>
<dbReference type="Pfam" id="PF14555">
    <property type="entry name" value="UBA_4"/>
    <property type="match status" value="1"/>
</dbReference>
<organism evidence="3 4">
    <name type="scientific">Phialemonium atrogriseum</name>
    <dbReference type="NCBI Taxonomy" id="1093897"/>
    <lineage>
        <taxon>Eukaryota</taxon>
        <taxon>Fungi</taxon>
        <taxon>Dikarya</taxon>
        <taxon>Ascomycota</taxon>
        <taxon>Pezizomycotina</taxon>
        <taxon>Sordariomycetes</taxon>
        <taxon>Sordariomycetidae</taxon>
        <taxon>Cephalothecales</taxon>
        <taxon>Cephalothecaceae</taxon>
        <taxon>Phialemonium</taxon>
    </lineage>
</organism>
<dbReference type="Pfam" id="PF13899">
    <property type="entry name" value="Thioredoxin_7"/>
    <property type="match status" value="1"/>
</dbReference>
<dbReference type="InterPro" id="IPR050730">
    <property type="entry name" value="UBX_domain-protein"/>
</dbReference>
<feature type="domain" description="UBX" evidence="2">
    <location>
        <begin position="489"/>
        <end position="567"/>
    </location>
</feature>
<dbReference type="PANTHER" id="PTHR23322">
    <property type="entry name" value="FAS-ASSOCIATED PROTEIN"/>
    <property type="match status" value="1"/>
</dbReference>
<feature type="compositionally biased region" description="Low complexity" evidence="1">
    <location>
        <begin position="106"/>
        <end position="117"/>
    </location>
</feature>
<dbReference type="SUPFAM" id="SSF54236">
    <property type="entry name" value="Ubiquitin-like"/>
    <property type="match status" value="1"/>
</dbReference>
<dbReference type="SUPFAM" id="SSF52833">
    <property type="entry name" value="Thioredoxin-like"/>
    <property type="match status" value="1"/>
</dbReference>
<dbReference type="GO" id="GO:0043130">
    <property type="term" value="F:ubiquitin binding"/>
    <property type="evidence" value="ECO:0007669"/>
    <property type="project" value="TreeGrafter"/>
</dbReference>
<name>A0AAJ0C4N6_9PEZI</name>
<dbReference type="SMART" id="SM00594">
    <property type="entry name" value="UAS"/>
    <property type="match status" value="1"/>
</dbReference>
<feature type="region of interest" description="Disordered" evidence="1">
    <location>
        <begin position="49"/>
        <end position="117"/>
    </location>
</feature>
<dbReference type="GO" id="GO:0005634">
    <property type="term" value="C:nucleus"/>
    <property type="evidence" value="ECO:0007669"/>
    <property type="project" value="TreeGrafter"/>
</dbReference>
<feature type="compositionally biased region" description="Low complexity" evidence="1">
    <location>
        <begin position="49"/>
        <end position="67"/>
    </location>
</feature>
<dbReference type="AlphaFoldDB" id="A0AAJ0C4N6"/>
<dbReference type="InterPro" id="IPR009060">
    <property type="entry name" value="UBA-like_sf"/>
</dbReference>
<feature type="compositionally biased region" description="Basic and acidic residues" evidence="1">
    <location>
        <begin position="441"/>
        <end position="451"/>
    </location>
</feature>
<keyword evidence="4" id="KW-1185">Reference proteome</keyword>
<dbReference type="Pfam" id="PF00789">
    <property type="entry name" value="UBX"/>
    <property type="match status" value="1"/>
</dbReference>
<dbReference type="Proteomes" id="UP001244011">
    <property type="component" value="Unassembled WGS sequence"/>
</dbReference>
<dbReference type="PROSITE" id="PS50033">
    <property type="entry name" value="UBX"/>
    <property type="match status" value="1"/>
</dbReference>
<feature type="region of interest" description="Disordered" evidence="1">
    <location>
        <begin position="409"/>
        <end position="499"/>
    </location>
</feature>
<dbReference type="SUPFAM" id="SSF46934">
    <property type="entry name" value="UBA-like"/>
    <property type="match status" value="1"/>
</dbReference>